<proteinExistence type="predicted"/>
<dbReference type="Gene3D" id="3.30.450.40">
    <property type="match status" value="1"/>
</dbReference>
<dbReference type="InterPro" id="IPR003660">
    <property type="entry name" value="HAMP_dom"/>
</dbReference>
<evidence type="ECO:0000259" key="3">
    <source>
        <dbReference type="PROSITE" id="PS50885"/>
    </source>
</evidence>
<dbReference type="PROSITE" id="PS50885">
    <property type="entry name" value="HAMP"/>
    <property type="match status" value="1"/>
</dbReference>
<dbReference type="InterPro" id="IPR029016">
    <property type="entry name" value="GAF-like_dom_sf"/>
</dbReference>
<dbReference type="SMART" id="SM00065">
    <property type="entry name" value="GAF"/>
    <property type="match status" value="1"/>
</dbReference>
<sequence>MKIRDLAIRKKFILAFSILLIVMLSGACILALLWSQINNYQKVKSDMAEIMMKFDKAQKIEQDFLIFGWKDPDFLNNGKSKFTLDFFTQLDLVEQEIQSKISSDFINDRSLSQDFHSILTSAKSYRSSFDELRKLLLKRGFRDHGLEGEMRTFVHEVQECISAEEKVFAFSLRRHEKDFALRKDMGYVDKLHNTTDEFISFIENAKTEEFPHMINSYKRSTINAIRAYRNHFDKIVQTEIEIGLNERSGQFLELNRYKNQTEPQISLLYSKINSKYQEINQKAFYVVISTFIILLVTIALLVFYLRKTVSKPIIKLDNITKKVLSGDSNVSKELNHQSVDEIGSLYRNFHQMLENLEENLHLIKEKNQSLEKKNTEDLKQNWIINGLSHISDLMKSSQSDLKDFSYKIISEVVKYINANQGAFFILNDSNDHKEAFMELIGSYAFDRRKYIKKEINKGQGLVGQSWLEGDILYLTEVPTGYVNITSGLGEAPPRSIIIVPLKTENQILGVLEIASFKALEKHEKTFLKELSLRLGAVIESIKMQEKTNYLLKNSQEMTQQLRSQEEEMRQNMEELQATQEEMSRNEKTLHHKINFKNLQIDMMDGLLGKVYEGVLFFDHNFRIISSNNYVLKTLSYSEADLSGNHPDLILKSSIEKEIESLYNDPSFILTGVSERKESKIMDKYGSSYDCRYVLTKVEYNQKIYYSLLFNKTEAEFGKKVLKHLFQTKKVNI</sequence>
<dbReference type="Pfam" id="PF13185">
    <property type="entry name" value="GAF_2"/>
    <property type="match status" value="1"/>
</dbReference>
<dbReference type="SUPFAM" id="SSF158472">
    <property type="entry name" value="HAMP domain-like"/>
    <property type="match status" value="1"/>
</dbReference>
<dbReference type="Pfam" id="PF00672">
    <property type="entry name" value="HAMP"/>
    <property type="match status" value="1"/>
</dbReference>
<organism evidence="4">
    <name type="scientific">Marivirga arenosa</name>
    <dbReference type="NCBI Taxonomy" id="3059076"/>
    <lineage>
        <taxon>Bacteria</taxon>
        <taxon>Pseudomonadati</taxon>
        <taxon>Bacteroidota</taxon>
        <taxon>Cytophagia</taxon>
        <taxon>Cytophagales</taxon>
        <taxon>Marivirgaceae</taxon>
        <taxon>Marivirga</taxon>
    </lineage>
</organism>
<keyword evidence="2" id="KW-0812">Transmembrane</keyword>
<dbReference type="PANTHER" id="PTHR32089">
    <property type="entry name" value="METHYL-ACCEPTING CHEMOTAXIS PROTEIN MCPB"/>
    <property type="match status" value="1"/>
</dbReference>
<feature type="coiled-coil region" evidence="1">
    <location>
        <begin position="551"/>
        <end position="588"/>
    </location>
</feature>
<keyword evidence="2" id="KW-0472">Membrane</keyword>
<feature type="transmembrane region" description="Helical" evidence="2">
    <location>
        <begin position="283"/>
        <end position="305"/>
    </location>
</feature>
<gene>
    <name evidence="4" type="ORF">QYS47_33650</name>
</gene>
<evidence type="ECO:0000256" key="1">
    <source>
        <dbReference type="SAM" id="Coils"/>
    </source>
</evidence>
<feature type="domain" description="HAMP" evidence="3">
    <location>
        <begin position="307"/>
        <end position="361"/>
    </location>
</feature>
<protein>
    <submittedName>
        <fullName evidence="4">GAF domain-containing protein</fullName>
    </submittedName>
</protein>
<keyword evidence="2" id="KW-1133">Transmembrane helix</keyword>
<feature type="coiled-coil region" evidence="1">
    <location>
        <begin position="346"/>
        <end position="373"/>
    </location>
</feature>
<evidence type="ECO:0000313" key="4">
    <source>
        <dbReference type="EMBL" id="WNB17345.1"/>
    </source>
</evidence>
<name>A0AA52EVD5_9BACT</name>
<reference evidence="4" key="1">
    <citation type="submission" date="2023-08" db="EMBL/GenBank/DDBJ databases">
        <title>Comparative genomics and taxonomic characterization of three novel marine species of genus Marivirga.</title>
        <authorList>
            <person name="Muhammad N."/>
            <person name="Kim S.-G."/>
        </authorList>
    </citation>
    <scope>NUCLEOTIDE SEQUENCE</scope>
    <source>
        <strain evidence="4">BKB1-2</strain>
    </source>
</reference>
<dbReference type="PROSITE" id="PS51257">
    <property type="entry name" value="PROKAR_LIPOPROTEIN"/>
    <property type="match status" value="1"/>
</dbReference>
<dbReference type="InterPro" id="IPR003018">
    <property type="entry name" value="GAF"/>
</dbReference>
<dbReference type="GO" id="GO:0016020">
    <property type="term" value="C:membrane"/>
    <property type="evidence" value="ECO:0007669"/>
    <property type="project" value="InterPro"/>
</dbReference>
<dbReference type="Gene3D" id="3.30.450.20">
    <property type="entry name" value="PAS domain"/>
    <property type="match status" value="1"/>
</dbReference>
<dbReference type="KEGG" id="marp:QYS47_33650"/>
<dbReference type="CDD" id="cd06225">
    <property type="entry name" value="HAMP"/>
    <property type="match status" value="1"/>
</dbReference>
<dbReference type="AlphaFoldDB" id="A0AA52EVD5"/>
<dbReference type="PANTHER" id="PTHR32089:SF112">
    <property type="entry name" value="LYSOZYME-LIKE PROTEIN-RELATED"/>
    <property type="match status" value="1"/>
</dbReference>
<feature type="transmembrane region" description="Helical" evidence="2">
    <location>
        <begin position="12"/>
        <end position="34"/>
    </location>
</feature>
<dbReference type="GO" id="GO:0007165">
    <property type="term" value="P:signal transduction"/>
    <property type="evidence" value="ECO:0007669"/>
    <property type="project" value="InterPro"/>
</dbReference>
<dbReference type="SMART" id="SM00304">
    <property type="entry name" value="HAMP"/>
    <property type="match status" value="1"/>
</dbReference>
<dbReference type="SUPFAM" id="SSF55781">
    <property type="entry name" value="GAF domain-like"/>
    <property type="match status" value="1"/>
</dbReference>
<keyword evidence="1" id="KW-0175">Coiled coil</keyword>
<dbReference type="Proteomes" id="UP001232019">
    <property type="component" value="Chromosome"/>
</dbReference>
<dbReference type="Gene3D" id="6.10.340.10">
    <property type="match status" value="1"/>
</dbReference>
<dbReference type="EMBL" id="CP129968">
    <property type="protein sequence ID" value="WNB17345.1"/>
    <property type="molecule type" value="Genomic_DNA"/>
</dbReference>
<dbReference type="RefSeq" id="WP_322346811.1">
    <property type="nucleotide sequence ID" value="NZ_CP129968.2"/>
</dbReference>
<evidence type="ECO:0000256" key="2">
    <source>
        <dbReference type="SAM" id="Phobius"/>
    </source>
</evidence>
<accession>A0AA52EVD5</accession>